<dbReference type="EMBL" id="JABEZV010444929">
    <property type="protein sequence ID" value="MBA0730417.1"/>
    <property type="molecule type" value="Genomic_DNA"/>
</dbReference>
<dbReference type="Pfam" id="PF14392">
    <property type="entry name" value="zf-CCHC_4"/>
    <property type="match status" value="1"/>
</dbReference>
<sequence length="135" mass="15944">MEEYDLNLSPFWVRISNIPMELMDRKMAMEPLRRVVHYVDKEGVELVCAIRYERLPRFCYICRLIGHTTQKCVKKEASKLKQLIVANNPDIIFLCETKMNAIEFQRVQTRCRIQKGLTVNSEYHSGGLAMMWKDE</sequence>
<organism evidence="2 3">
    <name type="scientific">Gossypium laxum</name>
    <dbReference type="NCBI Taxonomy" id="34288"/>
    <lineage>
        <taxon>Eukaryota</taxon>
        <taxon>Viridiplantae</taxon>
        <taxon>Streptophyta</taxon>
        <taxon>Embryophyta</taxon>
        <taxon>Tracheophyta</taxon>
        <taxon>Spermatophyta</taxon>
        <taxon>Magnoliopsida</taxon>
        <taxon>eudicotyledons</taxon>
        <taxon>Gunneridae</taxon>
        <taxon>Pentapetalae</taxon>
        <taxon>rosids</taxon>
        <taxon>malvids</taxon>
        <taxon>Malvales</taxon>
        <taxon>Malvaceae</taxon>
        <taxon>Malvoideae</taxon>
        <taxon>Gossypium</taxon>
    </lineage>
</organism>
<dbReference type="Proteomes" id="UP000593574">
    <property type="component" value="Unassembled WGS sequence"/>
</dbReference>
<evidence type="ECO:0000259" key="1">
    <source>
        <dbReference type="Pfam" id="PF14392"/>
    </source>
</evidence>
<gene>
    <name evidence="2" type="ORF">Golax_022520</name>
</gene>
<evidence type="ECO:0000313" key="2">
    <source>
        <dbReference type="EMBL" id="MBA0730417.1"/>
    </source>
</evidence>
<comment type="caution">
    <text evidence="2">The sequence shown here is derived from an EMBL/GenBank/DDBJ whole genome shotgun (WGS) entry which is preliminary data.</text>
</comment>
<evidence type="ECO:0000313" key="3">
    <source>
        <dbReference type="Proteomes" id="UP000593574"/>
    </source>
</evidence>
<keyword evidence="3" id="KW-1185">Reference proteome</keyword>
<dbReference type="AlphaFoldDB" id="A0A7J9B243"/>
<feature type="non-terminal residue" evidence="2">
    <location>
        <position position="1"/>
    </location>
</feature>
<protein>
    <recommendedName>
        <fullName evidence="1">Zinc knuckle CX2CX4HX4C domain-containing protein</fullName>
    </recommendedName>
</protein>
<accession>A0A7J9B243</accession>
<feature type="domain" description="Zinc knuckle CX2CX4HX4C" evidence="1">
    <location>
        <begin position="30"/>
        <end position="73"/>
    </location>
</feature>
<reference evidence="2 3" key="1">
    <citation type="journal article" date="2019" name="Genome Biol. Evol.">
        <title>Insights into the evolution of the New World diploid cottons (Gossypium, subgenus Houzingenia) based on genome sequencing.</title>
        <authorList>
            <person name="Grover C.E."/>
            <person name="Arick M.A. 2nd"/>
            <person name="Thrash A."/>
            <person name="Conover J.L."/>
            <person name="Sanders W.S."/>
            <person name="Peterson D.G."/>
            <person name="Frelichowski J.E."/>
            <person name="Scheffler J.A."/>
            <person name="Scheffler B.E."/>
            <person name="Wendel J.F."/>
        </authorList>
    </citation>
    <scope>NUCLEOTIDE SEQUENCE [LARGE SCALE GENOMIC DNA]</scope>
    <source>
        <strain evidence="2">4</strain>
        <tissue evidence="2">Leaf</tissue>
    </source>
</reference>
<proteinExistence type="predicted"/>
<dbReference type="InterPro" id="IPR025836">
    <property type="entry name" value="Zn_knuckle_CX2CX4HX4C"/>
</dbReference>
<name>A0A7J9B243_9ROSI</name>